<dbReference type="InterPro" id="IPR012312">
    <property type="entry name" value="Hemerythrin-like"/>
</dbReference>
<dbReference type="OrthoDB" id="5512987at2"/>
<comment type="caution">
    <text evidence="3">The sequence shown here is derived from an EMBL/GenBank/DDBJ whole genome shotgun (WGS) entry which is preliminary data.</text>
</comment>
<feature type="region of interest" description="Disordered" evidence="1">
    <location>
        <begin position="1"/>
        <end position="30"/>
    </location>
</feature>
<dbReference type="PANTHER" id="PTHR35585:SF1">
    <property type="entry name" value="HHE DOMAIN PROTEIN (AFU_ORTHOLOGUE AFUA_4G00730)"/>
    <property type="match status" value="1"/>
</dbReference>
<dbReference type="RefSeq" id="WP_158643094.1">
    <property type="nucleotide sequence ID" value="NZ_VLLB01000001.1"/>
</dbReference>
<organism evidence="3 4">
    <name type="scientific">Pseudoduganella lurida</name>
    <dbReference type="NCBI Taxonomy" id="1036180"/>
    <lineage>
        <taxon>Bacteria</taxon>
        <taxon>Pseudomonadati</taxon>
        <taxon>Pseudomonadota</taxon>
        <taxon>Betaproteobacteria</taxon>
        <taxon>Burkholderiales</taxon>
        <taxon>Oxalobacteraceae</taxon>
        <taxon>Telluria group</taxon>
        <taxon>Pseudoduganella</taxon>
    </lineage>
</organism>
<gene>
    <name evidence="3" type="ORF">IP91_01187</name>
</gene>
<accession>A0A562RM38</accession>
<feature type="region of interest" description="Disordered" evidence="1">
    <location>
        <begin position="175"/>
        <end position="203"/>
    </location>
</feature>
<evidence type="ECO:0000256" key="1">
    <source>
        <dbReference type="SAM" id="MobiDB-lite"/>
    </source>
</evidence>
<reference evidence="3 4" key="1">
    <citation type="journal article" date="2015" name="Stand. Genomic Sci.">
        <title>Genomic Encyclopedia of Bacterial and Archaeal Type Strains, Phase III: the genomes of soil and plant-associated and newly described type strains.</title>
        <authorList>
            <person name="Whitman W.B."/>
            <person name="Woyke T."/>
            <person name="Klenk H.P."/>
            <person name="Zhou Y."/>
            <person name="Lilburn T.G."/>
            <person name="Beck B.J."/>
            <person name="De Vos P."/>
            <person name="Vandamme P."/>
            <person name="Eisen J.A."/>
            <person name="Garrity G."/>
            <person name="Hugenholtz P."/>
            <person name="Kyrpides N.C."/>
        </authorList>
    </citation>
    <scope>NUCLEOTIDE SEQUENCE [LARGE SCALE GENOMIC DNA]</scope>
    <source>
        <strain evidence="3 4">CGMCC 1.10822</strain>
    </source>
</reference>
<dbReference type="Pfam" id="PF01814">
    <property type="entry name" value="Hemerythrin"/>
    <property type="match status" value="1"/>
</dbReference>
<sequence>MTTDTSKTEPINLPSADDHPAVKMPHAQSTQDKDAVALLTANHSKIKQLFTEYDRVQRLGDTGLKADLAQQLALEVEVHALLKEEIFYPAIKDHGSAAHLVRASIQGQAEASELAARLHGLAGDDADLDSNVTLLRTAIERSIHADESELFPAVRQDGGNLLALYDQLADRKAQLEQDMASSPLRTGTREASGEHSAVGQADS</sequence>
<dbReference type="Proteomes" id="UP000318431">
    <property type="component" value="Unassembled WGS sequence"/>
</dbReference>
<protein>
    <submittedName>
        <fullName evidence="3">Hemerythrin HHE cation binding domain-containing protein</fullName>
    </submittedName>
</protein>
<proteinExistence type="predicted"/>
<name>A0A562RM38_9BURK</name>
<evidence type="ECO:0000313" key="4">
    <source>
        <dbReference type="Proteomes" id="UP000318431"/>
    </source>
</evidence>
<evidence type="ECO:0000313" key="3">
    <source>
        <dbReference type="EMBL" id="TWI70107.1"/>
    </source>
</evidence>
<dbReference type="AlphaFoldDB" id="A0A562RM38"/>
<dbReference type="Gene3D" id="1.20.120.520">
    <property type="entry name" value="nmb1532 protein domain like"/>
    <property type="match status" value="1"/>
</dbReference>
<keyword evidence="4" id="KW-1185">Reference proteome</keyword>
<dbReference type="EMBL" id="VLLB01000001">
    <property type="protein sequence ID" value="TWI70107.1"/>
    <property type="molecule type" value="Genomic_DNA"/>
</dbReference>
<feature type="domain" description="Hemerythrin-like" evidence="2">
    <location>
        <begin position="35"/>
        <end position="154"/>
    </location>
</feature>
<dbReference type="PANTHER" id="PTHR35585">
    <property type="entry name" value="HHE DOMAIN PROTEIN (AFU_ORTHOLOGUE AFUA_4G00730)"/>
    <property type="match status" value="1"/>
</dbReference>
<evidence type="ECO:0000259" key="2">
    <source>
        <dbReference type="Pfam" id="PF01814"/>
    </source>
</evidence>